<evidence type="ECO:0000313" key="4">
    <source>
        <dbReference type="Proteomes" id="UP001499924"/>
    </source>
</evidence>
<keyword evidence="4" id="KW-1185">Reference proteome</keyword>
<gene>
    <name evidence="3" type="ORF">GCM10010531_19980</name>
</gene>
<reference evidence="4" key="1">
    <citation type="journal article" date="2019" name="Int. J. Syst. Evol. Microbiol.">
        <title>The Global Catalogue of Microorganisms (GCM) 10K type strain sequencing project: providing services to taxonomists for standard genome sequencing and annotation.</title>
        <authorList>
            <consortium name="The Broad Institute Genomics Platform"/>
            <consortium name="The Broad Institute Genome Sequencing Center for Infectious Disease"/>
            <person name="Wu L."/>
            <person name="Ma J."/>
        </authorList>
    </citation>
    <scope>NUCLEOTIDE SEQUENCE [LARGE SCALE GENOMIC DNA]</scope>
    <source>
        <strain evidence="4">JCM 15614</strain>
    </source>
</reference>
<evidence type="ECO:0000256" key="2">
    <source>
        <dbReference type="SAM" id="SignalP"/>
    </source>
</evidence>
<feature type="chain" id="PRO_5046377150" evidence="2">
    <location>
        <begin position="29"/>
        <end position="65"/>
    </location>
</feature>
<proteinExistence type="predicted"/>
<feature type="signal peptide" evidence="2">
    <location>
        <begin position="1"/>
        <end position="28"/>
    </location>
</feature>
<protein>
    <submittedName>
        <fullName evidence="3">Uncharacterized protein</fullName>
    </submittedName>
</protein>
<feature type="region of interest" description="Disordered" evidence="1">
    <location>
        <begin position="22"/>
        <end position="65"/>
    </location>
</feature>
<organism evidence="3 4">
    <name type="scientific">Blastococcus jejuensis</name>
    <dbReference type="NCBI Taxonomy" id="351224"/>
    <lineage>
        <taxon>Bacteria</taxon>
        <taxon>Bacillati</taxon>
        <taxon>Actinomycetota</taxon>
        <taxon>Actinomycetes</taxon>
        <taxon>Geodermatophilales</taxon>
        <taxon>Geodermatophilaceae</taxon>
        <taxon>Blastococcus</taxon>
    </lineage>
</organism>
<dbReference type="PROSITE" id="PS51257">
    <property type="entry name" value="PROKAR_LIPOPROTEIN"/>
    <property type="match status" value="1"/>
</dbReference>
<evidence type="ECO:0000313" key="3">
    <source>
        <dbReference type="EMBL" id="GAA3167262.1"/>
    </source>
</evidence>
<dbReference type="Proteomes" id="UP001499924">
    <property type="component" value="Unassembled WGS sequence"/>
</dbReference>
<evidence type="ECO:0000256" key="1">
    <source>
        <dbReference type="SAM" id="MobiDB-lite"/>
    </source>
</evidence>
<name>A0ABP6P4S5_9ACTN</name>
<keyword evidence="2" id="KW-0732">Signal</keyword>
<feature type="compositionally biased region" description="Acidic residues" evidence="1">
    <location>
        <begin position="37"/>
        <end position="65"/>
    </location>
</feature>
<dbReference type="EMBL" id="BAAAVV010000004">
    <property type="protein sequence ID" value="GAA3167262.1"/>
    <property type="molecule type" value="Genomic_DNA"/>
</dbReference>
<accession>A0ABP6P4S5</accession>
<sequence>MRIRRPLAALFTTLALLGGGATMTGCEAAGQDQNDGTTDDSGDQDSGDTQEDTDQEEGSQDDPTG</sequence>
<comment type="caution">
    <text evidence="3">The sequence shown here is derived from an EMBL/GenBank/DDBJ whole genome shotgun (WGS) entry which is preliminary data.</text>
</comment>
<dbReference type="RefSeq" id="WP_344688696.1">
    <property type="nucleotide sequence ID" value="NZ_BAAAVV010000004.1"/>
</dbReference>